<dbReference type="OrthoDB" id="7538892at2"/>
<dbReference type="SUPFAM" id="SSF50630">
    <property type="entry name" value="Acid proteases"/>
    <property type="match status" value="2"/>
</dbReference>
<protein>
    <recommendedName>
        <fullName evidence="3">Peptidase A2 domain-containing protein</fullName>
    </recommendedName>
</protein>
<proteinExistence type="predicted"/>
<dbReference type="AlphaFoldDB" id="A0A328P761"/>
<dbReference type="Pfam" id="PF13650">
    <property type="entry name" value="Asp_protease_2"/>
    <property type="match status" value="1"/>
</dbReference>
<dbReference type="CDD" id="cd05483">
    <property type="entry name" value="retropepsin_like_bacteria"/>
    <property type="match status" value="1"/>
</dbReference>
<name>A0A328P761_9GAMM</name>
<accession>A0A328P761</accession>
<dbReference type="InterPro" id="IPR034122">
    <property type="entry name" value="Retropepsin-like_bacterial"/>
</dbReference>
<comment type="caution">
    <text evidence="1">The sequence shown here is derived from an EMBL/GenBank/DDBJ whole genome shotgun (WGS) entry which is preliminary data.</text>
</comment>
<evidence type="ECO:0000313" key="1">
    <source>
        <dbReference type="EMBL" id="RAO76114.1"/>
    </source>
</evidence>
<evidence type="ECO:0000313" key="2">
    <source>
        <dbReference type="Proteomes" id="UP000248926"/>
    </source>
</evidence>
<gene>
    <name evidence="1" type="ORF">CA260_12375</name>
</gene>
<dbReference type="Gene3D" id="2.40.70.10">
    <property type="entry name" value="Acid Proteases"/>
    <property type="match status" value="2"/>
</dbReference>
<reference evidence="1 2" key="1">
    <citation type="journal article" date="2018" name="Genet. Mol. Biol.">
        <title>The genome sequence of Dyella jiangningensis FCAV SCS01 from a lignocellulose-decomposing microbial consortium metagenome reveals potential for biotechnological applications.</title>
        <authorList>
            <person name="Desiderato J.G."/>
            <person name="Alvarenga D.O."/>
            <person name="Constancio M.T.L."/>
            <person name="Alves L.M.C."/>
            <person name="Varani A.M."/>
        </authorList>
    </citation>
    <scope>NUCLEOTIDE SEQUENCE [LARGE SCALE GENOMIC DNA]</scope>
    <source>
        <strain evidence="1 2">FCAV SCS01</strain>
    </source>
</reference>
<dbReference type="EMBL" id="NFZS01000003">
    <property type="protein sequence ID" value="RAO76114.1"/>
    <property type="molecule type" value="Genomic_DNA"/>
</dbReference>
<dbReference type="InterPro" id="IPR021109">
    <property type="entry name" value="Peptidase_aspartic_dom_sf"/>
</dbReference>
<organism evidence="1 2">
    <name type="scientific">Dyella jiangningensis</name>
    <dbReference type="NCBI Taxonomy" id="1379159"/>
    <lineage>
        <taxon>Bacteria</taxon>
        <taxon>Pseudomonadati</taxon>
        <taxon>Pseudomonadota</taxon>
        <taxon>Gammaproteobacteria</taxon>
        <taxon>Lysobacterales</taxon>
        <taxon>Rhodanobacteraceae</taxon>
        <taxon>Dyella</taxon>
    </lineage>
</organism>
<evidence type="ECO:0008006" key="3">
    <source>
        <dbReference type="Google" id="ProtNLM"/>
    </source>
</evidence>
<dbReference type="Proteomes" id="UP000248926">
    <property type="component" value="Unassembled WGS sequence"/>
</dbReference>
<keyword evidence="2" id="KW-1185">Reference proteome</keyword>
<sequence>MEYRHLARFGYFSLLGFMLTLHPGDGRTVELKPDGDMPSALADAAAGEVFRLEAQLPAIRDPGFALLARARIAAGRMDAPEARRLVDRYLASAQRSPAECALAWPITADASFAAGDYARAAQAAHAWQKALADDDISDEQQADALQMATLSDQLSRAPSQQVTAYEPHAVTITRDKVGLPRTRVTINGASQESVLDTGANLSVVSLSTARKLKLRIMDGAVSVGSSSRQAVATRIGVADHLALAGLELEHVAFLVLDDDQLSMPVPGGYRIDAIVGFPVLRELERIQFTSDGHLVPSRSTAGKHEAGNLRLAGSDLYVDVRLNDLPVAMHLDSGGSHSALSSRFAREHADLLEGLAAQKDHVAGAGGARDRTSVTWPQVRVHIADQQALMSGISVSLSDAGNVKEPNVLGGDILRAFDGWTIDFRRMQLDVGAPMMQAASAKAAPAR</sequence>
<dbReference type="RefSeq" id="WP_111983400.1">
    <property type="nucleotide sequence ID" value="NZ_NFZS01000003.1"/>
</dbReference>